<dbReference type="Proteomes" id="UP000657931">
    <property type="component" value="Unassembled WGS sequence"/>
</dbReference>
<evidence type="ECO:0000256" key="4">
    <source>
        <dbReference type="SAM" id="MobiDB-lite"/>
    </source>
</evidence>
<dbReference type="InterPro" id="IPR039424">
    <property type="entry name" value="SBP_5"/>
</dbReference>
<accession>A0ABR8QRA8</accession>
<dbReference type="InterPro" id="IPR000914">
    <property type="entry name" value="SBP_5_dom"/>
</dbReference>
<evidence type="ECO:0000259" key="6">
    <source>
        <dbReference type="Pfam" id="PF00496"/>
    </source>
</evidence>
<dbReference type="PANTHER" id="PTHR30290:SF9">
    <property type="entry name" value="OLIGOPEPTIDE-BINDING PROTEIN APPA"/>
    <property type="match status" value="1"/>
</dbReference>
<feature type="chain" id="PRO_5047091893" evidence="5">
    <location>
        <begin position="21"/>
        <end position="573"/>
    </location>
</feature>
<feature type="region of interest" description="Disordered" evidence="4">
    <location>
        <begin position="26"/>
        <end position="48"/>
    </location>
</feature>
<comment type="caution">
    <text evidence="7">The sequence shown here is derived from an EMBL/GenBank/DDBJ whole genome shotgun (WGS) entry which is preliminary data.</text>
</comment>
<dbReference type="EMBL" id="JACSQT010000006">
    <property type="protein sequence ID" value="MBD7938073.1"/>
    <property type="molecule type" value="Genomic_DNA"/>
</dbReference>
<evidence type="ECO:0000256" key="5">
    <source>
        <dbReference type="SAM" id="SignalP"/>
    </source>
</evidence>
<dbReference type="SUPFAM" id="SSF53850">
    <property type="entry name" value="Periplasmic binding protein-like II"/>
    <property type="match status" value="1"/>
</dbReference>
<dbReference type="PANTHER" id="PTHR30290">
    <property type="entry name" value="PERIPLASMIC BINDING COMPONENT OF ABC TRANSPORTER"/>
    <property type="match status" value="1"/>
</dbReference>
<dbReference type="Gene3D" id="3.10.105.10">
    <property type="entry name" value="Dipeptide-binding Protein, Domain 3"/>
    <property type="match status" value="1"/>
</dbReference>
<keyword evidence="8" id="KW-1185">Reference proteome</keyword>
<comment type="similarity">
    <text evidence="1">Belongs to the bacterial solute-binding protein 5 family.</text>
</comment>
<reference evidence="7 8" key="1">
    <citation type="submission" date="2020-08" db="EMBL/GenBank/DDBJ databases">
        <title>A Genomic Blueprint of the Chicken Gut Microbiome.</title>
        <authorList>
            <person name="Gilroy R."/>
            <person name="Ravi A."/>
            <person name="Getino M."/>
            <person name="Pursley I."/>
            <person name="Horton D.L."/>
            <person name="Alikhan N.-F."/>
            <person name="Baker D."/>
            <person name="Gharbi K."/>
            <person name="Hall N."/>
            <person name="Watson M."/>
            <person name="Adriaenssens E.M."/>
            <person name="Foster-Nyarko E."/>
            <person name="Jarju S."/>
            <person name="Secka A."/>
            <person name="Antonio M."/>
            <person name="Oren A."/>
            <person name="Chaudhuri R."/>
            <person name="La Ragione R.M."/>
            <person name="Hildebrand F."/>
            <person name="Pallen M.J."/>
        </authorList>
    </citation>
    <scope>NUCLEOTIDE SEQUENCE [LARGE SCALE GENOMIC DNA]</scope>
    <source>
        <strain evidence="7 8">Sa5YUA1</strain>
    </source>
</reference>
<dbReference type="InterPro" id="IPR030678">
    <property type="entry name" value="Peptide/Ni-bd"/>
</dbReference>
<keyword evidence="2" id="KW-0813">Transport</keyword>
<evidence type="ECO:0000313" key="7">
    <source>
        <dbReference type="EMBL" id="MBD7938073.1"/>
    </source>
</evidence>
<dbReference type="PIRSF" id="PIRSF002741">
    <property type="entry name" value="MppA"/>
    <property type="match status" value="1"/>
</dbReference>
<dbReference type="PROSITE" id="PS51257">
    <property type="entry name" value="PROKAR_LIPOPROTEIN"/>
    <property type="match status" value="1"/>
</dbReference>
<feature type="domain" description="Solute-binding protein family 5" evidence="6">
    <location>
        <begin position="92"/>
        <end position="490"/>
    </location>
</feature>
<proteinExistence type="inferred from homology"/>
<dbReference type="Gene3D" id="3.90.76.10">
    <property type="entry name" value="Dipeptide-binding Protein, Domain 1"/>
    <property type="match status" value="1"/>
</dbReference>
<feature type="compositionally biased region" description="Basic and acidic residues" evidence="4">
    <location>
        <begin position="30"/>
        <end position="40"/>
    </location>
</feature>
<dbReference type="Gene3D" id="3.40.190.10">
    <property type="entry name" value="Periplasmic binding protein-like II"/>
    <property type="match status" value="1"/>
</dbReference>
<organism evidence="7 8">
    <name type="scientific">Cytobacillus stercorigallinarum</name>
    <dbReference type="NCBI Taxonomy" id="2762240"/>
    <lineage>
        <taxon>Bacteria</taxon>
        <taxon>Bacillati</taxon>
        <taxon>Bacillota</taxon>
        <taxon>Bacilli</taxon>
        <taxon>Bacillales</taxon>
        <taxon>Bacillaceae</taxon>
        <taxon>Cytobacillus</taxon>
    </lineage>
</organism>
<protein>
    <submittedName>
        <fullName evidence="7">Oligopeptide ABC transporter substrate-binding protein</fullName>
    </submittedName>
</protein>
<evidence type="ECO:0000313" key="8">
    <source>
        <dbReference type="Proteomes" id="UP000657931"/>
    </source>
</evidence>
<dbReference type="RefSeq" id="WP_191814892.1">
    <property type="nucleotide sequence ID" value="NZ_JACSQT010000006.1"/>
</dbReference>
<evidence type="ECO:0000256" key="1">
    <source>
        <dbReference type="ARBA" id="ARBA00005695"/>
    </source>
</evidence>
<dbReference type="NCBIfam" id="NF045467">
    <property type="entry name" value="Opp4A"/>
    <property type="match status" value="1"/>
</dbReference>
<dbReference type="Pfam" id="PF00496">
    <property type="entry name" value="SBP_bac_5"/>
    <property type="match status" value="1"/>
</dbReference>
<dbReference type="InterPro" id="IPR050034">
    <property type="entry name" value="Opp4A"/>
</dbReference>
<evidence type="ECO:0000256" key="3">
    <source>
        <dbReference type="ARBA" id="ARBA00022729"/>
    </source>
</evidence>
<evidence type="ECO:0000256" key="2">
    <source>
        <dbReference type="ARBA" id="ARBA00022448"/>
    </source>
</evidence>
<gene>
    <name evidence="7" type="ORF">H9655_13655</name>
</gene>
<sequence>MKKKSFWLISLLLVFSMFLAACNSGNETSGNEKDGDKEEANTGEPVEGGKVTLAVTTAPEGVFEAAYYRSAVDAQILEFTGDEIYQVNDDLEYEPDLATWEISEDKLTYTFKFKEGVKWHNGEELTVEDWQFALETMADPDYDGERFNYVEGIKGAKAKKDGKADSIEGIKVIDDYTIAITFEEMKLNNLENLWSHPMPKKHFEGIAVADLGESEQVRTNPVGLGPFKVKSVKPGEYVELEKFADYYKGEPKLDSVVVKVIDASVANGALQNGEVDIMEVIPNQVEELEKMNHITVEETTGVGYSYIGLRFGHRDQEARTNKDDIDKFKNKDLRHALLYAIDRQAMIDAFLSGKGKVFNTVIPSTFWIAADESELTQYEYNPEKAKELLAGAGYKDVDGDGFVEDPDGEPFSISFGHYAGNATFEGRSQAIIQSWNDIGVKTELATGSLIEFNLYNDMKTEDDEALEAFFGSWSTGSDPDPSGLWANNAEWNFGRWVNEENDKLLNEALSEKAFDKDYRKEVYVEWQKLFNEEIPAIPLWENLDLYGINKRLQGVHINAVGFQTNTHEWYVTE</sequence>
<keyword evidence="3 5" id="KW-0732">Signal</keyword>
<feature type="signal peptide" evidence="5">
    <location>
        <begin position="1"/>
        <end position="20"/>
    </location>
</feature>
<name>A0ABR8QRA8_9BACI</name>